<dbReference type="OrthoDB" id="3473305at2759"/>
<gene>
    <name evidence="2" type="ORF">B2J93_7608</name>
</gene>
<organism evidence="2 3">
    <name type="scientific">Diplocarpon coronariae</name>
    <dbReference type="NCBI Taxonomy" id="2795749"/>
    <lineage>
        <taxon>Eukaryota</taxon>
        <taxon>Fungi</taxon>
        <taxon>Dikarya</taxon>
        <taxon>Ascomycota</taxon>
        <taxon>Pezizomycotina</taxon>
        <taxon>Leotiomycetes</taxon>
        <taxon>Helotiales</taxon>
        <taxon>Drepanopezizaceae</taxon>
        <taxon>Diplocarpon</taxon>
    </lineage>
</organism>
<comment type="caution">
    <text evidence="2">The sequence shown here is derived from an EMBL/GenBank/DDBJ whole genome shotgun (WGS) entry which is preliminary data.</text>
</comment>
<dbReference type="AlphaFoldDB" id="A0A218Z7J7"/>
<feature type="domain" description="2EXR" evidence="1">
    <location>
        <begin position="6"/>
        <end position="102"/>
    </location>
</feature>
<accession>A0A218Z7J7</accession>
<evidence type="ECO:0000313" key="2">
    <source>
        <dbReference type="EMBL" id="OWP03590.1"/>
    </source>
</evidence>
<dbReference type="EMBL" id="MZNU01000176">
    <property type="protein sequence ID" value="OWP03590.1"/>
    <property type="molecule type" value="Genomic_DNA"/>
</dbReference>
<dbReference type="Pfam" id="PF20150">
    <property type="entry name" value="2EXR"/>
    <property type="match status" value="1"/>
</dbReference>
<protein>
    <recommendedName>
        <fullName evidence="1">2EXR domain-containing protein</fullName>
    </recommendedName>
</protein>
<reference evidence="2 3" key="1">
    <citation type="submission" date="2017-04" db="EMBL/GenBank/DDBJ databases">
        <title>Draft genome sequence of Marssonina coronaria NL1: causal agent of apple blotch.</title>
        <authorList>
            <person name="Cheng Q."/>
        </authorList>
    </citation>
    <scope>NUCLEOTIDE SEQUENCE [LARGE SCALE GENOMIC DNA]</scope>
    <source>
        <strain evidence="2 3">NL1</strain>
    </source>
</reference>
<dbReference type="PANTHER" id="PTHR35910:SF6">
    <property type="entry name" value="2EXR DOMAIN-CONTAINING PROTEIN"/>
    <property type="match status" value="1"/>
</dbReference>
<evidence type="ECO:0000259" key="1">
    <source>
        <dbReference type="Pfam" id="PF20150"/>
    </source>
</evidence>
<dbReference type="InParanoid" id="A0A218Z7J7"/>
<proteinExistence type="predicted"/>
<dbReference type="InterPro" id="IPR045518">
    <property type="entry name" value="2EXR"/>
</dbReference>
<sequence length="234" mass="26453">MATTQFILFKSLPVEARQRVWFWALPSPLVLSLTNKSNSRSQQDQDASPSSLKYALASYIPPPPSMLGVCRESRSVAKMHYQLGFSAIVGQPIYFDFKNDILDCADARLDFSLHCPGVVGDVKKVENVCTSALQWVDEGLVMGLLEQFEGLRKMVADDDDEVLLFPDGMPDYDGFIARALDVIQGMQEDGKKEKRYTRPVVLFRDYSEIQRLRMDATHWHNIVEDKDGLNGDNN</sequence>
<keyword evidence="3" id="KW-1185">Reference proteome</keyword>
<dbReference type="PANTHER" id="PTHR35910">
    <property type="entry name" value="2EXR DOMAIN-CONTAINING PROTEIN"/>
    <property type="match status" value="1"/>
</dbReference>
<name>A0A218Z7J7_9HELO</name>
<evidence type="ECO:0000313" key="3">
    <source>
        <dbReference type="Proteomes" id="UP000242519"/>
    </source>
</evidence>
<dbReference type="Proteomes" id="UP000242519">
    <property type="component" value="Unassembled WGS sequence"/>
</dbReference>